<name>A0A1I7UB60_9PELO</name>
<accession>A0A1I7UB60</accession>
<proteinExistence type="predicted"/>
<dbReference type="Proteomes" id="UP000095282">
    <property type="component" value="Unplaced"/>
</dbReference>
<keyword evidence="1" id="KW-1185">Reference proteome</keyword>
<protein>
    <submittedName>
        <fullName evidence="2">Ovule protein</fullName>
    </submittedName>
</protein>
<dbReference type="AlphaFoldDB" id="A0A1I7UB60"/>
<reference evidence="2" key="1">
    <citation type="submission" date="2016-11" db="UniProtKB">
        <authorList>
            <consortium name="WormBaseParasite"/>
        </authorList>
    </citation>
    <scope>IDENTIFICATION</scope>
</reference>
<dbReference type="WBParaSite" id="Csp11.Scaffold629.g7565.t1">
    <property type="protein sequence ID" value="Csp11.Scaffold629.g7565.t1"/>
    <property type="gene ID" value="Csp11.Scaffold629.g7565"/>
</dbReference>
<sequence length="101" mass="11627">MMNTRIVINLIKWSSGLSPYKSCCVSLIKMHQETSSAAFFRFLHFVFVSEERTKMPLAQQPNSIIPILNEIYSASFWSRLCYMAYKLIAKRGEDATIIEPS</sequence>
<organism evidence="1 2">
    <name type="scientific">Caenorhabditis tropicalis</name>
    <dbReference type="NCBI Taxonomy" id="1561998"/>
    <lineage>
        <taxon>Eukaryota</taxon>
        <taxon>Metazoa</taxon>
        <taxon>Ecdysozoa</taxon>
        <taxon>Nematoda</taxon>
        <taxon>Chromadorea</taxon>
        <taxon>Rhabditida</taxon>
        <taxon>Rhabditina</taxon>
        <taxon>Rhabditomorpha</taxon>
        <taxon>Rhabditoidea</taxon>
        <taxon>Rhabditidae</taxon>
        <taxon>Peloderinae</taxon>
        <taxon>Caenorhabditis</taxon>
    </lineage>
</organism>
<evidence type="ECO:0000313" key="1">
    <source>
        <dbReference type="Proteomes" id="UP000095282"/>
    </source>
</evidence>
<evidence type="ECO:0000313" key="2">
    <source>
        <dbReference type="WBParaSite" id="Csp11.Scaffold629.g7565.t1"/>
    </source>
</evidence>